<dbReference type="InParanoid" id="C1E6K4"/>
<evidence type="ECO:0000313" key="7">
    <source>
        <dbReference type="Proteomes" id="UP000002009"/>
    </source>
</evidence>
<evidence type="ECO:0000256" key="3">
    <source>
        <dbReference type="ARBA" id="ARBA00022827"/>
    </source>
</evidence>
<comment type="similarity">
    <text evidence="1">Belongs to the FAD-dependent oxidoreductase family.</text>
</comment>
<organism evidence="6 7">
    <name type="scientific">Micromonas commoda (strain RCC299 / NOUM17 / CCMP2709)</name>
    <name type="common">Picoplanktonic green alga</name>
    <dbReference type="NCBI Taxonomy" id="296587"/>
    <lineage>
        <taxon>Eukaryota</taxon>
        <taxon>Viridiplantae</taxon>
        <taxon>Chlorophyta</taxon>
        <taxon>Mamiellophyceae</taxon>
        <taxon>Mamiellales</taxon>
        <taxon>Mamiellaceae</taxon>
        <taxon>Micromonas</taxon>
    </lineage>
</organism>
<evidence type="ECO:0000256" key="4">
    <source>
        <dbReference type="ARBA" id="ARBA00023002"/>
    </source>
</evidence>
<proteinExistence type="inferred from homology"/>
<dbReference type="InterPro" id="IPR036188">
    <property type="entry name" value="FAD/NAD-bd_sf"/>
</dbReference>
<dbReference type="OrthoDB" id="202203at2759"/>
<dbReference type="AlphaFoldDB" id="C1E6K4"/>
<gene>
    <name evidence="6" type="ORF">MICPUN_108291</name>
</gene>
<keyword evidence="2" id="KW-0285">Flavoprotein</keyword>
<name>C1E6K4_MICCC</name>
<dbReference type="InterPro" id="IPR023753">
    <property type="entry name" value="FAD/NAD-binding_dom"/>
</dbReference>
<evidence type="ECO:0000259" key="5">
    <source>
        <dbReference type="Pfam" id="PF07992"/>
    </source>
</evidence>
<dbReference type="GO" id="GO:0050660">
    <property type="term" value="F:flavin adenine dinucleotide binding"/>
    <property type="evidence" value="ECO:0007669"/>
    <property type="project" value="TreeGrafter"/>
</dbReference>
<dbReference type="Pfam" id="PF07992">
    <property type="entry name" value="Pyr_redox_2"/>
    <property type="match status" value="1"/>
</dbReference>
<dbReference type="eggNOG" id="KOG2495">
    <property type="taxonomic scope" value="Eukaryota"/>
</dbReference>
<dbReference type="GeneID" id="8243850"/>
<dbReference type="OMA" id="QTEPWIN"/>
<dbReference type="GO" id="GO:0004174">
    <property type="term" value="F:electron-transferring-flavoprotein dehydrogenase activity"/>
    <property type="evidence" value="ECO:0007669"/>
    <property type="project" value="TreeGrafter"/>
</dbReference>
<protein>
    <recommendedName>
        <fullName evidence="5">FAD/NAD(P)-binding domain-containing protein</fullName>
    </recommendedName>
</protein>
<accession>C1E6K4</accession>
<feature type="domain" description="FAD/NAD(P)-binding" evidence="5">
    <location>
        <begin position="10"/>
        <end position="299"/>
    </location>
</feature>
<sequence>MSAEGSRKPQVVVVGGQFAGRRAAKLLRRGGQFGVTLVDAKSFWEYTPGALRCLVEPRATRRLLQPHPPGTVNATAVGFEKTKTQEGDAVKGVKLNDGSNLRADYVVLATGSSYVSPIKAASDKPCSVEDRKKNITAAHKNLASAPSVLIVGGGTVGVELAAEIVGVWGKSKSVTLITPHSRLLERMPPRAGMLAQRWLTKKGVRVILNDRIEDWGGSKTGGDPALKPSGGTWKLQTRGGEELHASLVYPCIGGAPAAGPAEKSSLGSRGEVNVDDSFRVEGLRNVFAVGDCAGTAEEKTAFTADLNATAVAHNIRAAHNGKRVKEYPKVCGAQSVPSIAVVSLYKWSAVMQFNKLVFGGPVPALVKWFIETMQVHAAKETPVLTELWDVVEQTNVFLGGFMFK</sequence>
<keyword evidence="3" id="KW-0274">FAD</keyword>
<dbReference type="Gene3D" id="3.50.50.100">
    <property type="match status" value="1"/>
</dbReference>
<dbReference type="EMBL" id="CP001326">
    <property type="protein sequence ID" value="ACO63822.1"/>
    <property type="molecule type" value="Genomic_DNA"/>
</dbReference>
<keyword evidence="7" id="KW-1185">Reference proteome</keyword>
<dbReference type="KEGG" id="mis:MICPUN_108291"/>
<dbReference type="PRINTS" id="PR00469">
    <property type="entry name" value="PNDRDTASEII"/>
</dbReference>
<dbReference type="PANTHER" id="PTHR43735">
    <property type="entry name" value="APOPTOSIS-INDUCING FACTOR 1"/>
    <property type="match status" value="1"/>
</dbReference>
<evidence type="ECO:0000256" key="2">
    <source>
        <dbReference type="ARBA" id="ARBA00022630"/>
    </source>
</evidence>
<evidence type="ECO:0000313" key="6">
    <source>
        <dbReference type="EMBL" id="ACO63822.1"/>
    </source>
</evidence>
<evidence type="ECO:0000256" key="1">
    <source>
        <dbReference type="ARBA" id="ARBA00006442"/>
    </source>
</evidence>
<dbReference type="Proteomes" id="UP000002009">
    <property type="component" value="Chromosome 5"/>
</dbReference>
<dbReference type="STRING" id="296587.C1E6K4"/>
<reference evidence="6 7" key="1">
    <citation type="journal article" date="2009" name="Science">
        <title>Green evolution and dynamic adaptations revealed by genomes of the marine picoeukaryotes Micromonas.</title>
        <authorList>
            <person name="Worden A.Z."/>
            <person name="Lee J.H."/>
            <person name="Mock T."/>
            <person name="Rouze P."/>
            <person name="Simmons M.P."/>
            <person name="Aerts A.L."/>
            <person name="Allen A.E."/>
            <person name="Cuvelier M.L."/>
            <person name="Derelle E."/>
            <person name="Everett M.V."/>
            <person name="Foulon E."/>
            <person name="Grimwood J."/>
            <person name="Gundlach H."/>
            <person name="Henrissat B."/>
            <person name="Napoli C."/>
            <person name="McDonald S.M."/>
            <person name="Parker M.S."/>
            <person name="Rombauts S."/>
            <person name="Salamov A."/>
            <person name="Von Dassow P."/>
            <person name="Badger J.H."/>
            <person name="Coutinho P.M."/>
            <person name="Demir E."/>
            <person name="Dubchak I."/>
            <person name="Gentemann C."/>
            <person name="Eikrem W."/>
            <person name="Gready J.E."/>
            <person name="John U."/>
            <person name="Lanier W."/>
            <person name="Lindquist E.A."/>
            <person name="Lucas S."/>
            <person name="Mayer K.F."/>
            <person name="Moreau H."/>
            <person name="Not F."/>
            <person name="Otillar R."/>
            <person name="Panaud O."/>
            <person name="Pangilinan J."/>
            <person name="Paulsen I."/>
            <person name="Piegu B."/>
            <person name="Poliakov A."/>
            <person name="Robbens S."/>
            <person name="Schmutz J."/>
            <person name="Toulza E."/>
            <person name="Wyss T."/>
            <person name="Zelensky A."/>
            <person name="Zhou K."/>
            <person name="Armbrust E.V."/>
            <person name="Bhattacharya D."/>
            <person name="Goodenough U.W."/>
            <person name="Van de Peer Y."/>
            <person name="Grigoriev I.V."/>
        </authorList>
    </citation>
    <scope>NUCLEOTIDE SEQUENCE [LARGE SCALE GENOMIC DNA]</scope>
    <source>
        <strain evidence="7">RCC299 / NOUM17</strain>
    </source>
</reference>
<dbReference type="PRINTS" id="PR00368">
    <property type="entry name" value="FADPNR"/>
</dbReference>
<dbReference type="FunCoup" id="C1E6K4">
    <property type="interactions" value="534"/>
</dbReference>
<dbReference type="GO" id="GO:0005737">
    <property type="term" value="C:cytoplasm"/>
    <property type="evidence" value="ECO:0007669"/>
    <property type="project" value="TreeGrafter"/>
</dbReference>
<keyword evidence="4" id="KW-0560">Oxidoreductase</keyword>
<dbReference type="PANTHER" id="PTHR43735:SF3">
    <property type="entry name" value="FERROPTOSIS SUPPRESSOR PROTEIN 1"/>
    <property type="match status" value="1"/>
</dbReference>
<dbReference type="SUPFAM" id="SSF51905">
    <property type="entry name" value="FAD/NAD(P)-binding domain"/>
    <property type="match status" value="1"/>
</dbReference>
<dbReference type="RefSeq" id="XP_002502564.1">
    <property type="nucleotide sequence ID" value="XM_002502518.1"/>
</dbReference>